<proteinExistence type="predicted"/>
<dbReference type="AlphaFoldDB" id="A0A9N9ATW2"/>
<sequence>MNLDNPDDCYSHDQVFHNDPNDLHVYDPNNLQIHDLNDLHVHYPNDLNVYDLHVYHPNDLHVHDPNDLNIHYDVQKALLFEDSREEVYNEIVHLCETSDNEFQDD</sequence>
<gene>
    <name evidence="1" type="ORF">RFULGI_LOCUS4311</name>
</gene>
<dbReference type="Proteomes" id="UP000789396">
    <property type="component" value="Unassembled WGS sequence"/>
</dbReference>
<evidence type="ECO:0000313" key="2">
    <source>
        <dbReference type="Proteomes" id="UP000789396"/>
    </source>
</evidence>
<keyword evidence="2" id="KW-1185">Reference proteome</keyword>
<feature type="non-terminal residue" evidence="1">
    <location>
        <position position="1"/>
    </location>
</feature>
<reference evidence="1" key="1">
    <citation type="submission" date="2021-06" db="EMBL/GenBank/DDBJ databases">
        <authorList>
            <person name="Kallberg Y."/>
            <person name="Tangrot J."/>
            <person name="Rosling A."/>
        </authorList>
    </citation>
    <scope>NUCLEOTIDE SEQUENCE</scope>
    <source>
        <strain evidence="1">IN212</strain>
    </source>
</reference>
<dbReference type="EMBL" id="CAJVPZ010004248">
    <property type="protein sequence ID" value="CAG8543113.1"/>
    <property type="molecule type" value="Genomic_DNA"/>
</dbReference>
<evidence type="ECO:0000313" key="1">
    <source>
        <dbReference type="EMBL" id="CAG8543113.1"/>
    </source>
</evidence>
<organism evidence="1 2">
    <name type="scientific">Racocetra fulgida</name>
    <dbReference type="NCBI Taxonomy" id="60492"/>
    <lineage>
        <taxon>Eukaryota</taxon>
        <taxon>Fungi</taxon>
        <taxon>Fungi incertae sedis</taxon>
        <taxon>Mucoromycota</taxon>
        <taxon>Glomeromycotina</taxon>
        <taxon>Glomeromycetes</taxon>
        <taxon>Diversisporales</taxon>
        <taxon>Gigasporaceae</taxon>
        <taxon>Racocetra</taxon>
    </lineage>
</organism>
<feature type="non-terminal residue" evidence="1">
    <location>
        <position position="105"/>
    </location>
</feature>
<comment type="caution">
    <text evidence="1">The sequence shown here is derived from an EMBL/GenBank/DDBJ whole genome shotgun (WGS) entry which is preliminary data.</text>
</comment>
<accession>A0A9N9ATW2</accession>
<name>A0A9N9ATW2_9GLOM</name>
<protein>
    <submittedName>
        <fullName evidence="1">13488_t:CDS:1</fullName>
    </submittedName>
</protein>